<dbReference type="EMBL" id="FQZB01000010">
    <property type="protein sequence ID" value="SHJ77699.1"/>
    <property type="molecule type" value="Genomic_DNA"/>
</dbReference>
<evidence type="ECO:0000313" key="3">
    <source>
        <dbReference type="Proteomes" id="UP000184310"/>
    </source>
</evidence>
<dbReference type="RefSeq" id="WP_072988163.1">
    <property type="nucleotide sequence ID" value="NZ_FQZB01000010.1"/>
</dbReference>
<gene>
    <name evidence="2" type="ORF">SAMN02745163_02574</name>
</gene>
<feature type="transmembrane region" description="Helical" evidence="1">
    <location>
        <begin position="12"/>
        <end position="30"/>
    </location>
</feature>
<protein>
    <submittedName>
        <fullName evidence="2">Uncharacterized protein</fullName>
    </submittedName>
</protein>
<keyword evidence="3" id="KW-1185">Reference proteome</keyword>
<evidence type="ECO:0000313" key="2">
    <source>
        <dbReference type="EMBL" id="SHJ77699.1"/>
    </source>
</evidence>
<reference evidence="2 3" key="1">
    <citation type="submission" date="2016-11" db="EMBL/GenBank/DDBJ databases">
        <authorList>
            <person name="Jaros S."/>
            <person name="Januszkiewicz K."/>
            <person name="Wedrychowicz H."/>
        </authorList>
    </citation>
    <scope>NUCLEOTIDE SEQUENCE [LARGE SCALE GENOMIC DNA]</scope>
    <source>
        <strain evidence="2 3">DSM 21758</strain>
    </source>
</reference>
<evidence type="ECO:0000256" key="1">
    <source>
        <dbReference type="SAM" id="Phobius"/>
    </source>
</evidence>
<organism evidence="2 3">
    <name type="scientific">Clostridium cavendishii DSM 21758</name>
    <dbReference type="NCBI Taxonomy" id="1121302"/>
    <lineage>
        <taxon>Bacteria</taxon>
        <taxon>Bacillati</taxon>
        <taxon>Bacillota</taxon>
        <taxon>Clostridia</taxon>
        <taxon>Eubacteriales</taxon>
        <taxon>Clostridiaceae</taxon>
        <taxon>Clostridium</taxon>
    </lineage>
</organism>
<accession>A0A1M6M2P1</accession>
<keyword evidence="1" id="KW-1133">Transmembrane helix</keyword>
<keyword evidence="1" id="KW-0472">Membrane</keyword>
<keyword evidence="1" id="KW-0812">Transmembrane</keyword>
<name>A0A1M6M2P1_9CLOT</name>
<sequence>MKNLNMHKASSIIIYILILILIFLVGSTIYKSYNKKNPKVAPYNSIGVSPFTGESLKTVQANINFNYVQYINNNLSTLSFLNSADITYGFYNSSKDTLNYGAIYLNKHISKADDIYSISNIPLNYSPELAFDDYNLKNKNESNNLSIVFSNNCSLNFVFFDDHYILLDNKNKKTKLCYDNILVEFTDNINDFKEYPYLITDKKEGLLCVANSNNKIYLENSNLFLTNNNKIAKLQKGNTLWIFTNKNIKIK</sequence>
<dbReference type="AlphaFoldDB" id="A0A1M6M2P1"/>
<proteinExistence type="predicted"/>
<dbReference type="Proteomes" id="UP000184310">
    <property type="component" value="Unassembled WGS sequence"/>
</dbReference>
<dbReference type="STRING" id="1121302.SAMN02745163_02574"/>